<evidence type="ECO:0000313" key="4">
    <source>
        <dbReference type="Proteomes" id="UP000198658"/>
    </source>
</evidence>
<dbReference type="Proteomes" id="UP000198658">
    <property type="component" value="Unassembled WGS sequence"/>
</dbReference>
<keyword evidence="4" id="KW-1185">Reference proteome</keyword>
<evidence type="ECO:0000313" key="3">
    <source>
        <dbReference type="EMBL" id="SEA34926.1"/>
    </source>
</evidence>
<protein>
    <submittedName>
        <fullName evidence="3">Tfp pilus assembly protein PilF</fullName>
    </submittedName>
</protein>
<dbReference type="GO" id="GO:0008476">
    <property type="term" value="F:protein-tyrosine sulfotransferase activity"/>
    <property type="evidence" value="ECO:0007669"/>
    <property type="project" value="InterPro"/>
</dbReference>
<feature type="repeat" description="TPR" evidence="2">
    <location>
        <begin position="136"/>
        <end position="169"/>
    </location>
</feature>
<gene>
    <name evidence="3" type="ORF">SAMN05216562_2764</name>
</gene>
<dbReference type="EMBL" id="FNQO01000003">
    <property type="protein sequence ID" value="SEA34926.1"/>
    <property type="molecule type" value="Genomic_DNA"/>
</dbReference>
<dbReference type="AlphaFoldDB" id="A0A1H4AGB7"/>
<dbReference type="Pfam" id="PF14559">
    <property type="entry name" value="TPR_19"/>
    <property type="match status" value="1"/>
</dbReference>
<dbReference type="PANTHER" id="PTHR12788:SF10">
    <property type="entry name" value="PROTEIN-TYROSINE SULFOTRANSFERASE"/>
    <property type="match status" value="1"/>
</dbReference>
<dbReference type="Gene3D" id="1.25.40.10">
    <property type="entry name" value="Tetratricopeptide repeat domain"/>
    <property type="match status" value="3"/>
</dbReference>
<dbReference type="Pfam" id="PF13432">
    <property type="entry name" value="TPR_16"/>
    <property type="match status" value="1"/>
</dbReference>
<dbReference type="OrthoDB" id="9815894at2"/>
<organism evidence="3 4">
    <name type="scientific">Microbulbifer marinus</name>
    <dbReference type="NCBI Taxonomy" id="658218"/>
    <lineage>
        <taxon>Bacteria</taxon>
        <taxon>Pseudomonadati</taxon>
        <taxon>Pseudomonadota</taxon>
        <taxon>Gammaproteobacteria</taxon>
        <taxon>Cellvibrionales</taxon>
        <taxon>Microbulbiferaceae</taxon>
        <taxon>Microbulbifer</taxon>
    </lineage>
</organism>
<keyword evidence="2" id="KW-0802">TPR repeat</keyword>
<dbReference type="Pfam" id="PF13469">
    <property type="entry name" value="Sulfotransfer_3"/>
    <property type="match status" value="1"/>
</dbReference>
<accession>A0A1H4AGB7</accession>
<evidence type="ECO:0000256" key="1">
    <source>
        <dbReference type="ARBA" id="ARBA00022679"/>
    </source>
</evidence>
<dbReference type="PROSITE" id="PS50005">
    <property type="entry name" value="TPR"/>
    <property type="match status" value="2"/>
</dbReference>
<dbReference type="STRING" id="658218.SAMN05216562_2764"/>
<sequence>MNHPDPFTAAEQAIRSGNIQKACELLQANLSDARNFVKTRITLAELYLRQRRYDQARKLLSEVISRTPEQVHAHTLLAYAARNQGDTSIAAKHLEQASNIKSASQNELKFISGEFMALGAYRAAVQVIKKIDPMDAQCFYHLGLAYFKLGEIGKALPIYRKLFSSISDSATIARELSLVAAAFREYKTAVEAFSRYIDLIQPTATDFLKFADLQLMNRNISESEKHLAKAFDIGENSAQARLLQARLSRLKGDYSKSLSEAKNVVKELPESGTAWKIVSELIEPTEIDANLISQLKRAISSPAMGDQDKEEAQFALSELYTKLEKYELAYKEMCAANQIKLRALHEQGIRYDRQKTESLFNKIRQAYADSALLQSSTDPHSPVFIVGMPRSGTTVINRIVEMSGRLQCIGESEAIPYIHSQLQLRFGGGSEEFAKNLTAKDWNQLAADYLHQADDRGLEIADKMPSNFLYVGMILSMFPHARIVQLRKNPFDVCMSIFAKPFPEGHNYACDVNDLAHYYFQANRLMDFWSQKFRDQVFDINFDQFLESPNRIGKQLFSFLGYEWSAEYLAPPKKASHAFTFSELQVRKPIDKSEAEKWKPFFKVAFDLSAAINSEALESPDRQ</sequence>
<evidence type="ECO:0000256" key="2">
    <source>
        <dbReference type="PROSITE-ProRule" id="PRU00339"/>
    </source>
</evidence>
<dbReference type="InterPro" id="IPR019734">
    <property type="entry name" value="TPR_rpt"/>
</dbReference>
<dbReference type="SUPFAM" id="SSF48452">
    <property type="entry name" value="TPR-like"/>
    <property type="match status" value="2"/>
</dbReference>
<reference evidence="4" key="1">
    <citation type="submission" date="2016-10" db="EMBL/GenBank/DDBJ databases">
        <authorList>
            <person name="Varghese N."/>
            <person name="Submissions S."/>
        </authorList>
    </citation>
    <scope>NUCLEOTIDE SEQUENCE [LARGE SCALE GENOMIC DNA]</scope>
    <source>
        <strain evidence="4">CGMCC 1.10657</strain>
    </source>
</reference>
<dbReference type="RefSeq" id="WP_091389668.1">
    <property type="nucleotide sequence ID" value="NZ_FNQO01000003.1"/>
</dbReference>
<feature type="repeat" description="TPR" evidence="2">
    <location>
        <begin position="37"/>
        <end position="70"/>
    </location>
</feature>
<keyword evidence="1" id="KW-0808">Transferase</keyword>
<proteinExistence type="predicted"/>
<dbReference type="InterPro" id="IPR011990">
    <property type="entry name" value="TPR-like_helical_dom_sf"/>
</dbReference>
<dbReference type="SUPFAM" id="SSF52540">
    <property type="entry name" value="P-loop containing nucleoside triphosphate hydrolases"/>
    <property type="match status" value="1"/>
</dbReference>
<dbReference type="SMART" id="SM00028">
    <property type="entry name" value="TPR"/>
    <property type="match status" value="5"/>
</dbReference>
<name>A0A1H4AGB7_9GAMM</name>
<dbReference type="InterPro" id="IPR027417">
    <property type="entry name" value="P-loop_NTPase"/>
</dbReference>
<dbReference type="PANTHER" id="PTHR12788">
    <property type="entry name" value="PROTEIN-TYROSINE SULFOTRANSFERASE 2"/>
    <property type="match status" value="1"/>
</dbReference>
<dbReference type="InterPro" id="IPR026634">
    <property type="entry name" value="TPST-like"/>
</dbReference>
<dbReference type="Gene3D" id="3.40.50.300">
    <property type="entry name" value="P-loop containing nucleotide triphosphate hydrolases"/>
    <property type="match status" value="1"/>
</dbReference>